<proteinExistence type="predicted"/>
<dbReference type="EMBL" id="SIRE01000006">
    <property type="protein sequence ID" value="TBL79851.1"/>
    <property type="molecule type" value="Genomic_DNA"/>
</dbReference>
<dbReference type="Pfam" id="PF22691">
    <property type="entry name" value="Thiolase_C_1"/>
    <property type="match status" value="1"/>
</dbReference>
<dbReference type="InterPro" id="IPR002155">
    <property type="entry name" value="Thiolase"/>
</dbReference>
<dbReference type="Pfam" id="PF00108">
    <property type="entry name" value="Thiolase_N"/>
    <property type="match status" value="1"/>
</dbReference>
<name>A0A4Q9DX92_9BACL</name>
<evidence type="ECO:0000259" key="1">
    <source>
        <dbReference type="Pfam" id="PF00108"/>
    </source>
</evidence>
<protein>
    <submittedName>
        <fullName evidence="3">Thiolase</fullName>
    </submittedName>
</protein>
<accession>A0A4Q9DX92</accession>
<evidence type="ECO:0000313" key="3">
    <source>
        <dbReference type="EMBL" id="TBL79851.1"/>
    </source>
</evidence>
<dbReference type="CDD" id="cd00829">
    <property type="entry name" value="SCP-x_thiolase"/>
    <property type="match status" value="1"/>
</dbReference>
<dbReference type="InterPro" id="IPR020616">
    <property type="entry name" value="Thiolase_N"/>
</dbReference>
<dbReference type="InterPro" id="IPR016039">
    <property type="entry name" value="Thiolase-like"/>
</dbReference>
<dbReference type="InterPro" id="IPR055140">
    <property type="entry name" value="Thiolase_C_2"/>
</dbReference>
<comment type="caution">
    <text evidence="3">The sequence shown here is derived from an EMBL/GenBank/DDBJ whole genome shotgun (WGS) entry which is preliminary data.</text>
</comment>
<dbReference type="PANTHER" id="PTHR42870">
    <property type="entry name" value="ACETYL-COA C-ACETYLTRANSFERASE"/>
    <property type="match status" value="1"/>
</dbReference>
<gene>
    <name evidence="3" type="ORF">EYB31_09635</name>
</gene>
<feature type="domain" description="Thiolase C-terminal" evidence="2">
    <location>
        <begin position="245"/>
        <end position="388"/>
    </location>
</feature>
<dbReference type="PIRSF" id="PIRSF000429">
    <property type="entry name" value="Ac-CoA_Ac_transf"/>
    <property type="match status" value="1"/>
</dbReference>
<reference evidence="3 4" key="1">
    <citation type="submission" date="2019-02" db="EMBL/GenBank/DDBJ databases">
        <title>Paenibacillus sp. nov., isolated from surface-sterilized tissue of Thalictrum simplex L.</title>
        <authorList>
            <person name="Tuo L."/>
        </authorList>
    </citation>
    <scope>NUCLEOTIDE SEQUENCE [LARGE SCALE GENOMIC DNA]</scope>
    <source>
        <strain evidence="3 4">N2SHLJ1</strain>
    </source>
</reference>
<keyword evidence="4" id="KW-1185">Reference proteome</keyword>
<evidence type="ECO:0000313" key="4">
    <source>
        <dbReference type="Proteomes" id="UP000293142"/>
    </source>
</evidence>
<dbReference type="Proteomes" id="UP000293142">
    <property type="component" value="Unassembled WGS sequence"/>
</dbReference>
<dbReference type="NCBIfam" id="NF004811">
    <property type="entry name" value="PRK06158.1"/>
    <property type="match status" value="1"/>
</dbReference>
<dbReference type="Gene3D" id="3.40.47.10">
    <property type="match status" value="1"/>
</dbReference>
<organism evidence="3 4">
    <name type="scientific">Paenibacillus thalictri</name>
    <dbReference type="NCBI Taxonomy" id="2527873"/>
    <lineage>
        <taxon>Bacteria</taxon>
        <taxon>Bacillati</taxon>
        <taxon>Bacillota</taxon>
        <taxon>Bacilli</taxon>
        <taxon>Bacillales</taxon>
        <taxon>Paenibacillaceae</taxon>
        <taxon>Paenibacillus</taxon>
    </lineage>
</organism>
<dbReference type="PANTHER" id="PTHR42870:SF1">
    <property type="entry name" value="NON-SPECIFIC LIPID-TRANSFER PROTEIN-LIKE 2"/>
    <property type="match status" value="1"/>
</dbReference>
<sequence length="389" mass="40994">MKMKDMTAIVGVGDVELENGKVKNGMSVLQIQALAAKSALEDAGLEKKDVDGIFVAGNWGTPGVGAHPSAVVAEYLGITPKYLDSTNIGGSSFEAHVGHAAAAIQAGKCEVALIVFGSTQRSQKSRSLDGRPPFLTMQYETPFGLPFPAGAYAMATHRHMHQYGTTPEQLAEVAVSARKWAQLNPQATLRDPLTVDEVLNSPMICDPLRKLDCCLVTDGAGAVVIVSAERAGDCRKAPVWVLGQGESQSHWSIQAMPDLTTSSAAQSGKTAFEMAGVTHDDIDVLEIYDSFTITPLITLEALGFCKPGESGPLVANQRTAPGGDLPMNTNGGGLSYAHPGMYGIFLLIEAVRQLRGECDLRQVVDAKIALVNGTGGQLSATSVCILGRD</sequence>
<dbReference type="GO" id="GO:0016747">
    <property type="term" value="F:acyltransferase activity, transferring groups other than amino-acyl groups"/>
    <property type="evidence" value="ECO:0007669"/>
    <property type="project" value="InterPro"/>
</dbReference>
<evidence type="ECO:0000259" key="2">
    <source>
        <dbReference type="Pfam" id="PF22691"/>
    </source>
</evidence>
<dbReference type="RefSeq" id="WP_131013097.1">
    <property type="nucleotide sequence ID" value="NZ_SIRE01000006.1"/>
</dbReference>
<dbReference type="OrthoDB" id="9785768at2"/>
<dbReference type="AlphaFoldDB" id="A0A4Q9DX92"/>
<feature type="domain" description="Thiolase N-terminal" evidence="1">
    <location>
        <begin position="21"/>
        <end position="228"/>
    </location>
</feature>
<dbReference type="SUPFAM" id="SSF53901">
    <property type="entry name" value="Thiolase-like"/>
    <property type="match status" value="2"/>
</dbReference>